<keyword evidence="6" id="KW-0496">Mitochondrion</keyword>
<evidence type="ECO:0000256" key="2">
    <source>
        <dbReference type="ARBA" id="ARBA00006136"/>
    </source>
</evidence>
<feature type="compositionally biased region" description="Low complexity" evidence="11">
    <location>
        <begin position="32"/>
        <end position="47"/>
    </location>
</feature>
<dbReference type="GO" id="GO:1990904">
    <property type="term" value="C:ribonucleoprotein complex"/>
    <property type="evidence" value="ECO:0007669"/>
    <property type="project" value="UniProtKB-KW"/>
</dbReference>
<dbReference type="PANTHER" id="PTHR13329:SF2">
    <property type="entry name" value="SMALL RIBOSOMAL SUBUNIT PROTEIN MS40"/>
    <property type="match status" value="1"/>
</dbReference>
<dbReference type="Proteomes" id="UP000663852">
    <property type="component" value="Unassembled WGS sequence"/>
</dbReference>
<evidence type="ECO:0000256" key="4">
    <source>
        <dbReference type="ARBA" id="ARBA00022946"/>
    </source>
</evidence>
<dbReference type="GO" id="GO:0005739">
    <property type="term" value="C:mitochondrion"/>
    <property type="evidence" value="ECO:0007669"/>
    <property type="project" value="UniProtKB-SubCell"/>
</dbReference>
<comment type="caution">
    <text evidence="12">The sequence shown here is derived from an EMBL/GenBank/DDBJ whole genome shotgun (WGS) entry which is preliminary data.</text>
</comment>
<name>A0A813R6D5_ADIRI</name>
<comment type="similarity">
    <text evidence="2">Belongs to the bacterial ribosomal protein bS18 family. Mitochondrion-specific ribosomal protein mS40 subfamily.</text>
</comment>
<dbReference type="PANTHER" id="PTHR13329">
    <property type="entry name" value="MITOCHONDRIAL RIBOSOMAL PROTEIN S18B"/>
    <property type="match status" value="1"/>
</dbReference>
<keyword evidence="7" id="KW-0687">Ribonucleoprotein</keyword>
<evidence type="ECO:0000256" key="3">
    <source>
        <dbReference type="ARBA" id="ARBA00022553"/>
    </source>
</evidence>
<dbReference type="OrthoDB" id="21463at2759"/>
<organism evidence="12 15">
    <name type="scientific">Adineta ricciae</name>
    <name type="common">Rotifer</name>
    <dbReference type="NCBI Taxonomy" id="249248"/>
    <lineage>
        <taxon>Eukaryota</taxon>
        <taxon>Metazoa</taxon>
        <taxon>Spiralia</taxon>
        <taxon>Gnathifera</taxon>
        <taxon>Rotifera</taxon>
        <taxon>Eurotatoria</taxon>
        <taxon>Bdelloidea</taxon>
        <taxon>Adinetida</taxon>
        <taxon>Adinetidae</taxon>
        <taxon>Adineta</taxon>
    </lineage>
</organism>
<dbReference type="GO" id="GO:0032543">
    <property type="term" value="P:mitochondrial translation"/>
    <property type="evidence" value="ECO:0007669"/>
    <property type="project" value="InterPro"/>
</dbReference>
<comment type="subcellular location">
    <subcellularLocation>
        <location evidence="1">Mitochondrion</location>
    </subcellularLocation>
</comment>
<evidence type="ECO:0000256" key="7">
    <source>
        <dbReference type="ARBA" id="ARBA00023274"/>
    </source>
</evidence>
<evidence type="ECO:0000256" key="6">
    <source>
        <dbReference type="ARBA" id="ARBA00023128"/>
    </source>
</evidence>
<evidence type="ECO:0000256" key="1">
    <source>
        <dbReference type="ARBA" id="ARBA00004173"/>
    </source>
</evidence>
<dbReference type="EMBL" id="CAJNOJ010000009">
    <property type="protein sequence ID" value="CAF0776602.1"/>
    <property type="molecule type" value="Genomic_DNA"/>
</dbReference>
<dbReference type="InterPro" id="IPR001648">
    <property type="entry name" value="Ribosomal_bS18"/>
</dbReference>
<dbReference type="GO" id="GO:0005840">
    <property type="term" value="C:ribosome"/>
    <property type="evidence" value="ECO:0007669"/>
    <property type="project" value="UniProtKB-KW"/>
</dbReference>
<proteinExistence type="inferred from homology"/>
<evidence type="ECO:0000256" key="8">
    <source>
        <dbReference type="ARBA" id="ARBA00032055"/>
    </source>
</evidence>
<evidence type="ECO:0000313" key="13">
    <source>
        <dbReference type="EMBL" id="CAF1208069.1"/>
    </source>
</evidence>
<evidence type="ECO:0000313" key="12">
    <source>
        <dbReference type="EMBL" id="CAF0776602.1"/>
    </source>
</evidence>
<evidence type="ECO:0000256" key="10">
    <source>
        <dbReference type="ARBA" id="ARBA00035515"/>
    </source>
</evidence>
<feature type="compositionally biased region" description="Polar residues" evidence="11">
    <location>
        <begin position="48"/>
        <end position="59"/>
    </location>
</feature>
<dbReference type="SUPFAM" id="SSF46911">
    <property type="entry name" value="Ribosomal protein S18"/>
    <property type="match status" value="1"/>
</dbReference>
<keyword evidence="5" id="KW-0689">Ribosomal protein</keyword>
<protein>
    <recommendedName>
        <fullName evidence="9">Small ribosomal subunit protein mS40</fullName>
    </recommendedName>
    <alternativeName>
        <fullName evidence="8">28S ribosomal protein S18-2, mitochondrial</fullName>
    </alternativeName>
    <alternativeName>
        <fullName evidence="10">28S ribosomal protein S18b, mitochondrial</fullName>
    </alternativeName>
</protein>
<dbReference type="AlphaFoldDB" id="A0A813R6D5"/>
<dbReference type="InterPro" id="IPR040054">
    <property type="entry name" value="MRPS18B"/>
</dbReference>
<reference evidence="12" key="1">
    <citation type="submission" date="2021-02" db="EMBL/GenBank/DDBJ databases">
        <authorList>
            <person name="Nowell W R."/>
        </authorList>
    </citation>
    <scope>NUCLEOTIDE SEQUENCE</scope>
</reference>
<dbReference type="Proteomes" id="UP000663828">
    <property type="component" value="Unassembled WGS sequence"/>
</dbReference>
<accession>A0A813R6D5</accession>
<keyword evidence="3" id="KW-0597">Phosphoprotein</keyword>
<dbReference type="GO" id="GO:0003735">
    <property type="term" value="F:structural constituent of ribosome"/>
    <property type="evidence" value="ECO:0007669"/>
    <property type="project" value="InterPro"/>
</dbReference>
<keyword evidence="4" id="KW-0809">Transit peptide</keyword>
<dbReference type="InterPro" id="IPR036870">
    <property type="entry name" value="Ribosomal_bS18_sf"/>
</dbReference>
<evidence type="ECO:0000313" key="15">
    <source>
        <dbReference type="Proteomes" id="UP000663852"/>
    </source>
</evidence>
<keyword evidence="14" id="KW-1185">Reference proteome</keyword>
<dbReference type="Pfam" id="PF01084">
    <property type="entry name" value="Ribosomal_S18"/>
    <property type="match status" value="1"/>
</dbReference>
<evidence type="ECO:0000313" key="14">
    <source>
        <dbReference type="Proteomes" id="UP000663828"/>
    </source>
</evidence>
<sequence>MLSSRFLSLRFHSLINAHRAYLSISSTHHAAKPAAPETPAEPAAPTAQSAQLAHNKTKTSLKGTPYKVTDIETSLRYMESDAYKTVYGKDPVWKNYVRNRTNQRLPHYTRDFCAEEGLYVRGNPCPICRDEYLLLDYRNVKLLKQFVNDHTGEIEPVIKTSICQAQLRNLRVALRKAYDFGLMPYEVPFRTYDYRDYYPELREEKDRTPSLLMTILQTIQDQKLTNLDDLTLTDEQLHAT</sequence>
<evidence type="ECO:0000256" key="5">
    <source>
        <dbReference type="ARBA" id="ARBA00022980"/>
    </source>
</evidence>
<dbReference type="EMBL" id="CAJNOR010001841">
    <property type="protein sequence ID" value="CAF1208069.1"/>
    <property type="molecule type" value="Genomic_DNA"/>
</dbReference>
<evidence type="ECO:0000256" key="9">
    <source>
        <dbReference type="ARBA" id="ARBA00035130"/>
    </source>
</evidence>
<evidence type="ECO:0000256" key="11">
    <source>
        <dbReference type="SAM" id="MobiDB-lite"/>
    </source>
</evidence>
<dbReference type="Gene3D" id="4.10.640.10">
    <property type="entry name" value="Ribosomal protein S18"/>
    <property type="match status" value="1"/>
</dbReference>
<gene>
    <name evidence="12" type="ORF">EDS130_LOCUS3608</name>
    <name evidence="13" type="ORF">XAT740_LOCUS24039</name>
</gene>
<feature type="region of interest" description="Disordered" evidence="11">
    <location>
        <begin position="32"/>
        <end position="59"/>
    </location>
</feature>